<dbReference type="AlphaFoldDB" id="A0AAV7PV98"/>
<evidence type="ECO:0000256" key="1">
    <source>
        <dbReference type="SAM" id="MobiDB-lite"/>
    </source>
</evidence>
<comment type="caution">
    <text evidence="2">The sequence shown here is derived from an EMBL/GenBank/DDBJ whole genome shotgun (WGS) entry which is preliminary data.</text>
</comment>
<evidence type="ECO:0000313" key="2">
    <source>
        <dbReference type="EMBL" id="KAJ1132143.1"/>
    </source>
</evidence>
<protein>
    <submittedName>
        <fullName evidence="2">Uncharacterized protein</fullName>
    </submittedName>
</protein>
<reference evidence="2" key="1">
    <citation type="journal article" date="2022" name="bioRxiv">
        <title>Sequencing and chromosome-scale assembly of the giantPleurodeles waltlgenome.</title>
        <authorList>
            <person name="Brown T."/>
            <person name="Elewa A."/>
            <person name="Iarovenko S."/>
            <person name="Subramanian E."/>
            <person name="Araus A.J."/>
            <person name="Petzold A."/>
            <person name="Susuki M."/>
            <person name="Suzuki K.-i.T."/>
            <person name="Hayashi T."/>
            <person name="Toyoda A."/>
            <person name="Oliveira C."/>
            <person name="Osipova E."/>
            <person name="Leigh N.D."/>
            <person name="Simon A."/>
            <person name="Yun M.H."/>
        </authorList>
    </citation>
    <scope>NUCLEOTIDE SEQUENCE</scope>
    <source>
        <strain evidence="2">20211129_DDA</strain>
        <tissue evidence="2">Liver</tissue>
    </source>
</reference>
<sequence>MAVLPGAWLSHPTWRARAGRALRRNRLKQRLGGGARRPVLAAWTRRARWGFLGWSRLLRSFDSRAVPRSCGPRHEAELRGRIREWGEAESAAGTACKDWTSAGPLAGDPPRNR</sequence>
<proteinExistence type="predicted"/>
<organism evidence="2 3">
    <name type="scientific">Pleurodeles waltl</name>
    <name type="common">Iberian ribbed newt</name>
    <dbReference type="NCBI Taxonomy" id="8319"/>
    <lineage>
        <taxon>Eukaryota</taxon>
        <taxon>Metazoa</taxon>
        <taxon>Chordata</taxon>
        <taxon>Craniata</taxon>
        <taxon>Vertebrata</taxon>
        <taxon>Euteleostomi</taxon>
        <taxon>Amphibia</taxon>
        <taxon>Batrachia</taxon>
        <taxon>Caudata</taxon>
        <taxon>Salamandroidea</taxon>
        <taxon>Salamandridae</taxon>
        <taxon>Pleurodelinae</taxon>
        <taxon>Pleurodeles</taxon>
    </lineage>
</organism>
<gene>
    <name evidence="2" type="ORF">NDU88_010470</name>
</gene>
<evidence type="ECO:0000313" key="3">
    <source>
        <dbReference type="Proteomes" id="UP001066276"/>
    </source>
</evidence>
<dbReference type="Proteomes" id="UP001066276">
    <property type="component" value="Chromosome 7"/>
</dbReference>
<accession>A0AAV7PV98</accession>
<name>A0AAV7PV98_PLEWA</name>
<dbReference type="EMBL" id="JANPWB010000011">
    <property type="protein sequence ID" value="KAJ1132143.1"/>
    <property type="molecule type" value="Genomic_DNA"/>
</dbReference>
<keyword evidence="3" id="KW-1185">Reference proteome</keyword>
<feature type="region of interest" description="Disordered" evidence="1">
    <location>
        <begin position="92"/>
        <end position="113"/>
    </location>
</feature>